<comment type="subcellular location">
    <subcellularLocation>
        <location evidence="1">Endoplasmic reticulum</location>
    </subcellularLocation>
</comment>
<feature type="signal peptide" evidence="9">
    <location>
        <begin position="1"/>
        <end position="27"/>
    </location>
</feature>
<evidence type="ECO:0000313" key="11">
    <source>
        <dbReference type="EMBL" id="KAL1511953.1"/>
    </source>
</evidence>
<dbReference type="PANTHER" id="PTHR13398:SF0">
    <property type="entry name" value="GDP-FUCOSE PROTEIN O-FUCOSYLTRANSFERASE 2"/>
    <property type="match status" value="1"/>
</dbReference>
<evidence type="ECO:0000256" key="9">
    <source>
        <dbReference type="SAM" id="SignalP"/>
    </source>
</evidence>
<sequence length="691" mass="75959">MNPRRPRPHTLLSALAAALLLLDLALHLRHSLQPPSLPLVKAYAKRAAASPSAQEFLAAARAVAAEHASLILSFGRDEQRELLSNFLATAAAAGLRERLLLVSLDDASHQLALRHGAASHRARAAELLDADDAAAVATPRRLVARLYAARWRYAALLTQAGLSVWLSDVRVLWLRSPFAAAVRLPAECELALVAAEGAEEGGAGVSLALSFHAAAEGVGRFQLAMADAVGRIERAEGEELSRQLRGCAAGGAGCVRWCELPRAHFANGVQYFQHRVPAAALSGVLADGVPAATLPYRLREEGLWRQREPPADAEERFLAFKELVIDNGLSNTRGALRSALAIATLTNRTLILPPFWSRHLHGEPYRVGADYYFDWPRLRAAFPRVREAAFLGRAFPGAAEWPPRAPLRVFFVQLSAGETLCGESHDSSLMEARGKVNATCPPLAVEPSRLHTHLAAGFHLGATDAELLTWLAPFHAEPLLFFGRMFRRFWRFTSPRDHAAFVERFEQGVQPAPEIRAAAAATLRALRAATAPAAAFNCVHMRRRDFLADHEGEEVSVREYARKARLRLHAAELPLFLASDVAEDPAVKREFGAHFPRVITLLDVFPRRELDAFGSAPLSQLPPEERHAALARDMRFGNVDQLVCSQAEHFVGNKWSSFTHHVCHLREQRVDGACRDSDIYGRGIDPRMEYI</sequence>
<dbReference type="EMBL" id="JBGBPQ010000013">
    <property type="protein sequence ID" value="KAL1511953.1"/>
    <property type="molecule type" value="Genomic_DNA"/>
</dbReference>
<dbReference type="Proteomes" id="UP001515480">
    <property type="component" value="Unassembled WGS sequence"/>
</dbReference>
<keyword evidence="12" id="KW-1185">Reference proteome</keyword>
<dbReference type="Pfam" id="PF10250">
    <property type="entry name" value="O-FucT"/>
    <property type="match status" value="1"/>
</dbReference>
<evidence type="ECO:0000256" key="5">
    <source>
        <dbReference type="ARBA" id="ARBA00023253"/>
    </source>
</evidence>
<evidence type="ECO:0000259" key="10">
    <source>
        <dbReference type="Pfam" id="PF03407"/>
    </source>
</evidence>
<evidence type="ECO:0000256" key="6">
    <source>
        <dbReference type="ARBA" id="ARBA00023277"/>
    </source>
</evidence>
<feature type="domain" description="Nucleotide-diphospho-sugar transferase" evidence="10">
    <location>
        <begin position="96"/>
        <end position="180"/>
    </location>
</feature>
<dbReference type="GO" id="GO:0046922">
    <property type="term" value="F:peptide-O-fucosyltransferase activity"/>
    <property type="evidence" value="ECO:0007669"/>
    <property type="project" value="InterPro"/>
</dbReference>
<accession>A0AB34J351</accession>
<dbReference type="InterPro" id="IPR005069">
    <property type="entry name" value="Nucl-diP-sugar_transferase"/>
</dbReference>
<evidence type="ECO:0000256" key="7">
    <source>
        <dbReference type="ARBA" id="ARBA00025803"/>
    </source>
</evidence>
<comment type="caution">
    <text evidence="11">The sequence shown here is derived from an EMBL/GenBank/DDBJ whole genome shotgun (WGS) entry which is preliminary data.</text>
</comment>
<keyword evidence="6" id="KW-0119">Carbohydrate metabolism</keyword>
<comment type="similarity">
    <text evidence="7">Belongs to the glycosyltransferase 68 family.</text>
</comment>
<comment type="pathway">
    <text evidence="2">Protein modification; protein glycosylation.</text>
</comment>
<dbReference type="PANTHER" id="PTHR13398">
    <property type="entry name" value="GDP-FUCOSE PROTEIN O-FUCOSYLTRANSFERASE 2"/>
    <property type="match status" value="1"/>
</dbReference>
<gene>
    <name evidence="11" type="ORF">AB1Y20_005233</name>
</gene>
<dbReference type="InterPro" id="IPR045130">
    <property type="entry name" value="OFUT2-like"/>
</dbReference>
<reference evidence="11 12" key="1">
    <citation type="journal article" date="2024" name="Science">
        <title>Giant polyketide synthase enzymes in the biosynthesis of giant marine polyether toxins.</title>
        <authorList>
            <person name="Fallon T.R."/>
            <person name="Shende V.V."/>
            <person name="Wierzbicki I.H."/>
            <person name="Pendleton A.L."/>
            <person name="Watervoot N.F."/>
            <person name="Auber R.P."/>
            <person name="Gonzalez D.J."/>
            <person name="Wisecaver J.H."/>
            <person name="Moore B.S."/>
        </authorList>
    </citation>
    <scope>NUCLEOTIDE SEQUENCE [LARGE SCALE GENOMIC DNA]</scope>
    <source>
        <strain evidence="11 12">12B1</strain>
    </source>
</reference>
<evidence type="ECO:0000256" key="2">
    <source>
        <dbReference type="ARBA" id="ARBA00004922"/>
    </source>
</evidence>
<dbReference type="Pfam" id="PF03407">
    <property type="entry name" value="Nucleotid_trans"/>
    <property type="match status" value="1"/>
</dbReference>
<proteinExistence type="inferred from homology"/>
<dbReference type="AlphaFoldDB" id="A0AB34J351"/>
<dbReference type="Gene3D" id="3.40.50.11350">
    <property type="match status" value="1"/>
</dbReference>
<feature type="chain" id="PRO_5044225268" description="GDP-fucose protein O-fucosyltransferase 2" evidence="9">
    <location>
        <begin position="28"/>
        <end position="691"/>
    </location>
</feature>
<evidence type="ECO:0000256" key="1">
    <source>
        <dbReference type="ARBA" id="ARBA00004240"/>
    </source>
</evidence>
<dbReference type="InterPro" id="IPR019378">
    <property type="entry name" value="GDP-Fuc_O-FucTrfase"/>
</dbReference>
<keyword evidence="3" id="KW-0808">Transferase</keyword>
<dbReference type="CDD" id="cd11296">
    <property type="entry name" value="O-FucT_like"/>
    <property type="match status" value="1"/>
</dbReference>
<dbReference type="GO" id="GO:0005783">
    <property type="term" value="C:endoplasmic reticulum"/>
    <property type="evidence" value="ECO:0007669"/>
    <property type="project" value="UniProtKB-SubCell"/>
</dbReference>
<evidence type="ECO:0000313" key="12">
    <source>
        <dbReference type="Proteomes" id="UP001515480"/>
    </source>
</evidence>
<keyword evidence="9" id="KW-0732">Signal</keyword>
<keyword evidence="4" id="KW-0256">Endoplasmic reticulum</keyword>
<keyword evidence="5" id="KW-0294">Fucose metabolism</keyword>
<protein>
    <recommendedName>
        <fullName evidence="8">GDP-fucose protein O-fucosyltransferase 2</fullName>
    </recommendedName>
</protein>
<evidence type="ECO:0000256" key="8">
    <source>
        <dbReference type="ARBA" id="ARBA00026232"/>
    </source>
</evidence>
<evidence type="ECO:0000256" key="4">
    <source>
        <dbReference type="ARBA" id="ARBA00022824"/>
    </source>
</evidence>
<name>A0AB34J351_PRYPA</name>
<dbReference type="GO" id="GO:0006004">
    <property type="term" value="P:fucose metabolic process"/>
    <property type="evidence" value="ECO:0007669"/>
    <property type="project" value="UniProtKB-KW"/>
</dbReference>
<organism evidence="11 12">
    <name type="scientific">Prymnesium parvum</name>
    <name type="common">Toxic golden alga</name>
    <dbReference type="NCBI Taxonomy" id="97485"/>
    <lineage>
        <taxon>Eukaryota</taxon>
        <taxon>Haptista</taxon>
        <taxon>Haptophyta</taxon>
        <taxon>Prymnesiophyceae</taxon>
        <taxon>Prymnesiales</taxon>
        <taxon>Prymnesiaceae</taxon>
        <taxon>Prymnesium</taxon>
    </lineage>
</organism>
<evidence type="ECO:0000256" key="3">
    <source>
        <dbReference type="ARBA" id="ARBA00022679"/>
    </source>
</evidence>